<sequence>MPERGMAKRCKAMIVHPRFVHTLRAAPVSGRRVRFGELPPDALRMLAAELSEELADVLRFEQVSKPCRDAVGNELLWKRMCLNTFSVPEGTRPNSWRELYRFNHEFLHTVLLYATDRLMAARLQGLTPGMVLNMGMAV</sequence>
<gene>
    <name evidence="1" type="ORF">CEUR00632_LOCUS21173</name>
</gene>
<proteinExistence type="predicted"/>
<dbReference type="Gene3D" id="1.20.1280.50">
    <property type="match status" value="1"/>
</dbReference>
<reference evidence="1" key="1">
    <citation type="submission" date="2021-01" db="EMBL/GenBank/DDBJ databases">
        <authorList>
            <person name="Corre E."/>
            <person name="Pelletier E."/>
            <person name="Niang G."/>
            <person name="Scheremetjew M."/>
            <person name="Finn R."/>
            <person name="Kale V."/>
            <person name="Holt S."/>
            <person name="Cochrane G."/>
            <person name="Meng A."/>
            <person name="Brown T."/>
            <person name="Cohen L."/>
        </authorList>
    </citation>
    <scope>NUCLEOTIDE SEQUENCE</scope>
    <source>
        <strain evidence="1">CCMP219</strain>
    </source>
</reference>
<organism evidence="1">
    <name type="scientific">Chlamydomonas euryale</name>
    <dbReference type="NCBI Taxonomy" id="1486919"/>
    <lineage>
        <taxon>Eukaryota</taxon>
        <taxon>Viridiplantae</taxon>
        <taxon>Chlorophyta</taxon>
        <taxon>core chlorophytes</taxon>
        <taxon>Chlorophyceae</taxon>
        <taxon>CS clade</taxon>
        <taxon>Chlamydomonadales</taxon>
        <taxon>Chlamydomonadaceae</taxon>
        <taxon>Chlamydomonas</taxon>
    </lineage>
</organism>
<evidence type="ECO:0000313" key="1">
    <source>
        <dbReference type="EMBL" id="CAD8311356.1"/>
    </source>
</evidence>
<dbReference type="SUPFAM" id="SSF81383">
    <property type="entry name" value="F-box domain"/>
    <property type="match status" value="1"/>
</dbReference>
<dbReference type="EMBL" id="HBEC01045398">
    <property type="protein sequence ID" value="CAD8311356.1"/>
    <property type="molecule type" value="Transcribed_RNA"/>
</dbReference>
<protein>
    <recommendedName>
        <fullName evidence="2">F-box domain-containing protein</fullName>
    </recommendedName>
</protein>
<dbReference type="InterPro" id="IPR036047">
    <property type="entry name" value="F-box-like_dom_sf"/>
</dbReference>
<evidence type="ECO:0008006" key="2">
    <source>
        <dbReference type="Google" id="ProtNLM"/>
    </source>
</evidence>
<dbReference type="AlphaFoldDB" id="A0A7R9Z933"/>
<accession>A0A7R9Z933</accession>
<name>A0A7R9Z933_9CHLO</name>